<dbReference type="HOGENOM" id="CLU_942207_0_0_0"/>
<evidence type="ECO:0000313" key="1">
    <source>
        <dbReference type="EMBL" id="GAK58654.1"/>
    </source>
</evidence>
<gene>
    <name evidence="1" type="ORF">U27_05628</name>
</gene>
<dbReference type="InterPro" id="IPR045682">
    <property type="entry name" value="DUF6193"/>
</dbReference>
<sequence length="295" mass="33230">MCVEWTMKSINVFLDELRNELSSIGAGLQVTEKGFVIGGGVIYENSRFAQISPALEERGKALFEVCFQQSRFVMARAQTDVPSSLAQALQVWIKRKVGVTQMAKGFPFITVQAGVEPTQEDLRRFVETHWLEFAPYVFFELNPFFEAAKEHPILRQLYWATSHRAFHFSRSPGLPWLNDCPGVERICPVRSFSVALRNISPAERQRIREIPLREAGLELEFGKGGFKLSRNGRVISIGDMQEISQLIDQHTRLYYLVFDGGGNFLDAVADVTTAVDLVVKALPPGCVQDGVVRYL</sequence>
<name>A0A081C249_VECG1</name>
<organism evidence="1 2">
    <name type="scientific">Vecturithrix granuli</name>
    <dbReference type="NCBI Taxonomy" id="1499967"/>
    <lineage>
        <taxon>Bacteria</taxon>
        <taxon>Candidatus Moduliflexota</taxon>
        <taxon>Candidatus Vecturitrichia</taxon>
        <taxon>Candidatus Vecturitrichales</taxon>
        <taxon>Candidatus Vecturitrichaceae</taxon>
        <taxon>Candidatus Vecturithrix</taxon>
    </lineage>
</organism>
<accession>A0A081C249</accession>
<dbReference type="Proteomes" id="UP000030661">
    <property type="component" value="Unassembled WGS sequence"/>
</dbReference>
<proteinExistence type="predicted"/>
<protein>
    <submittedName>
        <fullName evidence="1">Uncharacterized protein</fullName>
    </submittedName>
</protein>
<dbReference type="Pfam" id="PF19692">
    <property type="entry name" value="DUF6193"/>
    <property type="match status" value="1"/>
</dbReference>
<evidence type="ECO:0000313" key="2">
    <source>
        <dbReference type="Proteomes" id="UP000030661"/>
    </source>
</evidence>
<reference evidence="1 2" key="1">
    <citation type="journal article" date="2015" name="PeerJ">
        <title>First genomic representation of candidate bacterial phylum KSB3 points to enhanced environmental sensing as a trigger of wastewater bulking.</title>
        <authorList>
            <person name="Sekiguchi Y."/>
            <person name="Ohashi A."/>
            <person name="Parks D.H."/>
            <person name="Yamauchi T."/>
            <person name="Tyson G.W."/>
            <person name="Hugenholtz P."/>
        </authorList>
    </citation>
    <scope>NUCLEOTIDE SEQUENCE [LARGE SCALE GENOMIC DNA]</scope>
</reference>
<dbReference type="AlphaFoldDB" id="A0A081C249"/>
<keyword evidence="2" id="KW-1185">Reference proteome</keyword>
<dbReference type="EMBL" id="DF820468">
    <property type="protein sequence ID" value="GAK58654.1"/>
    <property type="molecule type" value="Genomic_DNA"/>
</dbReference>